<dbReference type="Gene3D" id="3.90.930.1">
    <property type="match status" value="1"/>
</dbReference>
<dbReference type="KEGG" id="bbae:FRD01_01215"/>
<protein>
    <recommendedName>
        <fullName evidence="3">EF-hand domain-containing protein</fullName>
    </recommendedName>
</protein>
<gene>
    <name evidence="1" type="ORF">FRD01_01215</name>
</gene>
<evidence type="ECO:0000313" key="2">
    <source>
        <dbReference type="Proteomes" id="UP000321595"/>
    </source>
</evidence>
<accession>A0A5B8XPF9</accession>
<dbReference type="RefSeq" id="WP_146956880.1">
    <property type="nucleotide sequence ID" value="NZ_CP042467.1"/>
</dbReference>
<dbReference type="EMBL" id="CP042467">
    <property type="protein sequence ID" value="QED25903.1"/>
    <property type="molecule type" value="Genomic_DNA"/>
</dbReference>
<evidence type="ECO:0000313" key="1">
    <source>
        <dbReference type="EMBL" id="QED25903.1"/>
    </source>
</evidence>
<organism evidence="1 2">
    <name type="scientific">Microvenator marinus</name>
    <dbReference type="NCBI Taxonomy" id="2600177"/>
    <lineage>
        <taxon>Bacteria</taxon>
        <taxon>Deltaproteobacteria</taxon>
        <taxon>Bradymonadales</taxon>
        <taxon>Microvenatoraceae</taxon>
        <taxon>Microvenator</taxon>
    </lineage>
</organism>
<proteinExistence type="predicted"/>
<dbReference type="Proteomes" id="UP000321595">
    <property type="component" value="Chromosome"/>
</dbReference>
<dbReference type="SUPFAM" id="SSF47473">
    <property type="entry name" value="EF-hand"/>
    <property type="match status" value="1"/>
</dbReference>
<sequence>MKWMILGLVGVIVTGCSGADERPDSELILGGQTKMTRAKDGNWLQEFDVDGDGRVDVTKVMEEYPDPNDPSVTKTRMIEKRVDVNSDGKLNIVRKYNEEGRVMLEDVDTDLDGVFDFRNHLDAGRIVKKELYDAEGRIVATRYYDKGEIQRVEKDTTGDQKVDYWEFYEQGVLDRIGRDLNADGRADTWQTQ</sequence>
<evidence type="ECO:0008006" key="3">
    <source>
        <dbReference type="Google" id="ProtNLM"/>
    </source>
</evidence>
<reference evidence="1 2" key="1">
    <citation type="submission" date="2019-08" db="EMBL/GenBank/DDBJ databases">
        <authorList>
            <person name="Liang Q."/>
        </authorList>
    </citation>
    <scope>NUCLEOTIDE SEQUENCE [LARGE SCALE GENOMIC DNA]</scope>
    <source>
        <strain evidence="1 2">V1718</strain>
    </source>
</reference>
<dbReference type="PROSITE" id="PS51257">
    <property type="entry name" value="PROKAR_LIPOPROTEIN"/>
    <property type="match status" value="1"/>
</dbReference>
<keyword evidence="2" id="KW-1185">Reference proteome</keyword>
<name>A0A5B8XPF9_9DELT</name>
<dbReference type="OrthoDB" id="9791995at2"/>
<dbReference type="AlphaFoldDB" id="A0A5B8XPF9"/>
<dbReference type="InterPro" id="IPR011992">
    <property type="entry name" value="EF-hand-dom_pair"/>
</dbReference>